<evidence type="ECO:0000313" key="2">
    <source>
        <dbReference type="EMBL" id="GAA1960856.1"/>
    </source>
</evidence>
<evidence type="ECO:0008006" key="4">
    <source>
        <dbReference type="Google" id="ProtNLM"/>
    </source>
</evidence>
<accession>A0ABP5CAJ3</accession>
<reference evidence="3" key="1">
    <citation type="journal article" date="2019" name="Int. J. Syst. Evol. Microbiol.">
        <title>The Global Catalogue of Microorganisms (GCM) 10K type strain sequencing project: providing services to taxonomists for standard genome sequencing and annotation.</title>
        <authorList>
            <consortium name="The Broad Institute Genomics Platform"/>
            <consortium name="The Broad Institute Genome Sequencing Center for Infectious Disease"/>
            <person name="Wu L."/>
            <person name="Ma J."/>
        </authorList>
    </citation>
    <scope>NUCLEOTIDE SEQUENCE [LARGE SCALE GENOMIC DNA]</scope>
    <source>
        <strain evidence="3">JCM 15309</strain>
    </source>
</reference>
<proteinExistence type="predicted"/>
<gene>
    <name evidence="2" type="ORF">GCM10009798_20760</name>
</gene>
<feature type="transmembrane region" description="Helical" evidence="1">
    <location>
        <begin position="120"/>
        <end position="137"/>
    </location>
</feature>
<feature type="transmembrane region" description="Helical" evidence="1">
    <location>
        <begin position="186"/>
        <end position="207"/>
    </location>
</feature>
<feature type="transmembrane region" description="Helical" evidence="1">
    <location>
        <begin position="251"/>
        <end position="268"/>
    </location>
</feature>
<feature type="transmembrane region" description="Helical" evidence="1">
    <location>
        <begin position="280"/>
        <end position="300"/>
    </location>
</feature>
<protein>
    <recommendedName>
        <fullName evidence="4">YfhO family protein</fullName>
    </recommendedName>
</protein>
<feature type="transmembrane region" description="Helical" evidence="1">
    <location>
        <begin position="350"/>
        <end position="368"/>
    </location>
</feature>
<name>A0ABP5CAJ3_9ACTN</name>
<dbReference type="EMBL" id="BAAAPB010000002">
    <property type="protein sequence ID" value="GAA1960856.1"/>
    <property type="molecule type" value="Genomic_DNA"/>
</dbReference>
<organism evidence="2 3">
    <name type="scientific">Nocardioides panacihumi</name>
    <dbReference type="NCBI Taxonomy" id="400774"/>
    <lineage>
        <taxon>Bacteria</taxon>
        <taxon>Bacillati</taxon>
        <taxon>Actinomycetota</taxon>
        <taxon>Actinomycetes</taxon>
        <taxon>Propionibacteriales</taxon>
        <taxon>Nocardioidaceae</taxon>
        <taxon>Nocardioides</taxon>
    </lineage>
</organism>
<keyword evidence="1" id="KW-1133">Transmembrane helix</keyword>
<feature type="transmembrane region" description="Helical" evidence="1">
    <location>
        <begin position="72"/>
        <end position="92"/>
    </location>
</feature>
<evidence type="ECO:0000313" key="3">
    <source>
        <dbReference type="Proteomes" id="UP001500571"/>
    </source>
</evidence>
<feature type="transmembrane region" description="Helical" evidence="1">
    <location>
        <begin position="522"/>
        <end position="542"/>
    </location>
</feature>
<dbReference type="Proteomes" id="UP001500571">
    <property type="component" value="Unassembled WGS sequence"/>
</dbReference>
<keyword evidence="3" id="KW-1185">Reference proteome</keyword>
<sequence length="568" mass="58174">MKRVLPLTWAAVLSVLMLGPALAPGFVLIRDMVWVPNLAMHRDVLGLGSALPRAVPSDAVVAILDEVVPGMLLQKLVLLGALVGAGTGAAALVRSGLVVRLVAVSVAIWSPFVVERLAIGHWPMLLGYAAVPWLAVAGRRVAAEQVVPVWTPFVLLAGSLSANAGLVSAAVLLVTGMAGGVRRRSTGLLMAMVVAANAPWLVAGLAHTTAAADAGGFRIFATAGHGLPAPLAVLTLGGIWNSDVAAGRGGVLGWAAAALVVGLAALGARDWWRAQGRRQGVALIVLWTLGVAIALLSWAAPQTLAAVGGAVPGLGLLRDGSRSLALAMPLTVGLVAAGAGVLAGLPRAPIARAALAVALVLAPVAVLPEASWGRGGELRAVHYPAEWLAATGEVGTTHGDALVLPWSAYRAPAWNNGRPVLDPLNRLLPVAVVSDGDLVVGATTVRGEDPRAAQAHAALALPSPQARADALRAIGIGWVLVEKDARGSAEPVAGRAVHDGPLLRVARLVGTVHEQPVARGRVIAQLLAWAAFLALLLVGVVISMRRAYSGVATWRAWAATLWPTGKRE</sequence>
<feature type="transmembrane region" description="Helical" evidence="1">
    <location>
        <begin position="320"/>
        <end position="343"/>
    </location>
</feature>
<comment type="caution">
    <text evidence="2">The sequence shown here is derived from an EMBL/GenBank/DDBJ whole genome shotgun (WGS) entry which is preliminary data.</text>
</comment>
<keyword evidence="1" id="KW-0812">Transmembrane</keyword>
<keyword evidence="1" id="KW-0472">Membrane</keyword>
<dbReference type="RefSeq" id="WP_344044747.1">
    <property type="nucleotide sequence ID" value="NZ_BAAAPB010000002.1"/>
</dbReference>
<feature type="transmembrane region" description="Helical" evidence="1">
    <location>
        <begin position="149"/>
        <end position="174"/>
    </location>
</feature>
<evidence type="ECO:0000256" key="1">
    <source>
        <dbReference type="SAM" id="Phobius"/>
    </source>
</evidence>